<keyword evidence="7 9" id="KW-0503">Monooxygenase</keyword>
<dbReference type="InterPro" id="IPR001128">
    <property type="entry name" value="Cyt_P450"/>
</dbReference>
<dbReference type="InterPro" id="IPR036396">
    <property type="entry name" value="Cyt_P450_sf"/>
</dbReference>
<reference evidence="10" key="2">
    <citation type="journal article" date="2020" name="Nat. Commun.">
        <title>Large-scale genome sequencing of mycorrhizal fungi provides insights into the early evolution of symbiotic traits.</title>
        <authorList>
            <person name="Miyauchi S."/>
            <person name="Kiss E."/>
            <person name="Kuo A."/>
            <person name="Drula E."/>
            <person name="Kohler A."/>
            <person name="Sanchez-Garcia M."/>
            <person name="Morin E."/>
            <person name="Andreopoulos B."/>
            <person name="Barry K.W."/>
            <person name="Bonito G."/>
            <person name="Buee M."/>
            <person name="Carver A."/>
            <person name="Chen C."/>
            <person name="Cichocki N."/>
            <person name="Clum A."/>
            <person name="Culley D."/>
            <person name="Crous P.W."/>
            <person name="Fauchery L."/>
            <person name="Girlanda M."/>
            <person name="Hayes R.D."/>
            <person name="Keri Z."/>
            <person name="LaButti K."/>
            <person name="Lipzen A."/>
            <person name="Lombard V."/>
            <person name="Magnuson J."/>
            <person name="Maillard F."/>
            <person name="Murat C."/>
            <person name="Nolan M."/>
            <person name="Ohm R.A."/>
            <person name="Pangilinan J."/>
            <person name="Pereira M.F."/>
            <person name="Perotto S."/>
            <person name="Peter M."/>
            <person name="Pfister S."/>
            <person name="Riley R."/>
            <person name="Sitrit Y."/>
            <person name="Stielow J.B."/>
            <person name="Szollosi G."/>
            <person name="Zifcakova L."/>
            <person name="Stursova M."/>
            <person name="Spatafora J.W."/>
            <person name="Tedersoo L."/>
            <person name="Vaario L.M."/>
            <person name="Yamada A."/>
            <person name="Yan M."/>
            <person name="Wang P."/>
            <person name="Xu J."/>
            <person name="Bruns T."/>
            <person name="Baldrian P."/>
            <person name="Vilgalys R."/>
            <person name="Dunand C."/>
            <person name="Henrissat B."/>
            <person name="Grigoriev I.V."/>
            <person name="Hibbett D."/>
            <person name="Nagy L.G."/>
            <person name="Martin F.M."/>
        </authorList>
    </citation>
    <scope>NUCLEOTIDE SEQUENCE</scope>
    <source>
        <strain evidence="10">BED1</strain>
    </source>
</reference>
<dbReference type="CDD" id="cd11063">
    <property type="entry name" value="CYP52"/>
    <property type="match status" value="1"/>
</dbReference>
<comment type="caution">
    <text evidence="10">The sequence shown here is derived from an EMBL/GenBank/DDBJ whole genome shotgun (WGS) entry which is preliminary data.</text>
</comment>
<dbReference type="GO" id="GO:0016705">
    <property type="term" value="F:oxidoreductase activity, acting on paired donors, with incorporation or reduction of molecular oxygen"/>
    <property type="evidence" value="ECO:0007669"/>
    <property type="project" value="InterPro"/>
</dbReference>
<keyword evidence="11" id="KW-1185">Reference proteome</keyword>
<feature type="binding site" description="axial binding residue" evidence="8">
    <location>
        <position position="517"/>
    </location>
    <ligand>
        <name>heme</name>
        <dbReference type="ChEBI" id="CHEBI:30413"/>
    </ligand>
    <ligandPart>
        <name>Fe</name>
        <dbReference type="ChEBI" id="CHEBI:18248"/>
    </ligandPart>
</feature>
<accession>A0AAD4GLG8</accession>
<protein>
    <submittedName>
        <fullName evidence="10">Cytochrome P450</fullName>
    </submittedName>
</protein>
<evidence type="ECO:0000256" key="8">
    <source>
        <dbReference type="PIRSR" id="PIRSR602401-1"/>
    </source>
</evidence>
<keyword evidence="3 8" id="KW-0349">Heme</keyword>
<dbReference type="InterPro" id="IPR017972">
    <property type="entry name" value="Cyt_P450_CS"/>
</dbReference>
<evidence type="ECO:0000256" key="2">
    <source>
        <dbReference type="ARBA" id="ARBA00010617"/>
    </source>
</evidence>
<dbReference type="PANTHER" id="PTHR24287:SF1">
    <property type="entry name" value="P450, PUTATIVE (EUROFUNG)-RELATED"/>
    <property type="match status" value="1"/>
</dbReference>
<keyword evidence="5 9" id="KW-0560">Oxidoreductase</keyword>
<dbReference type="AlphaFoldDB" id="A0AAD4GLG8"/>
<gene>
    <name evidence="10" type="ORF">L210DRAFT_434680</name>
</gene>
<evidence type="ECO:0000313" key="11">
    <source>
        <dbReference type="Proteomes" id="UP001194468"/>
    </source>
</evidence>
<dbReference type="InterPro" id="IPR047146">
    <property type="entry name" value="Cyt_P450_E_CYP52_fungi"/>
</dbReference>
<dbReference type="Gene3D" id="1.10.630.10">
    <property type="entry name" value="Cytochrome P450"/>
    <property type="match status" value="1"/>
</dbReference>
<keyword evidence="6 8" id="KW-0408">Iron</keyword>
<sequence length="589" mass="67572">MQLPPGLVALVRLLPRLLFTPATVYITLRILKALTGKSVPGWLCVLAYLLALPAMVAAKLLYTRIRDRREAARRGAILPPSIKYRWPGALDKLSVLLWNYSNGYLAEYLQSECEEIGNTFDLYAMCESRIVTIEPEYVKAILATHFSSYEKGPVFRDQFDSILGTGVFNSDADVWKFHRTMTRPFFSRDRISDFDIFETHAEDAIHQMKMRMRQGYPVDFQDVASRFTLDSATEFLFGKDVCSLSAGIVYPPSFPLSKDPAFLNHPSNRFVRAFTASQIATMRRANYGSCWRLAEFWQDQVQKHMRVCYEFVDPIIADTLAKKHEQGHIGLDDKQDTGEVNEGETLLEHLVNYTEDQTILRDETLNLLIAGRDTTAATLTFSVYMLSQHPDVLARLREELITKIGLSRRPTHDDMRELKYLKAFINEVLRLYPPVPFNTRSTIEAQIWPAVNGGKPFYIPPNTTTVYSVFLMHRRKDLWGPDADQFDPDRFLDERLHKYLTPNPFLFLPFNAGPRICLGQQFAYHEISYFLIRLLQSIDGVALDVGTQRLAPPEWAGAEGRKALEKVVLRFHLSMYVQDGLWVKMKEAD</sequence>
<reference evidence="10" key="1">
    <citation type="submission" date="2019-10" db="EMBL/GenBank/DDBJ databases">
        <authorList>
            <consortium name="DOE Joint Genome Institute"/>
            <person name="Kuo A."/>
            <person name="Miyauchi S."/>
            <person name="Kiss E."/>
            <person name="Drula E."/>
            <person name="Kohler A."/>
            <person name="Sanchez-Garcia M."/>
            <person name="Andreopoulos B."/>
            <person name="Barry K.W."/>
            <person name="Bonito G."/>
            <person name="Buee M."/>
            <person name="Carver A."/>
            <person name="Chen C."/>
            <person name="Cichocki N."/>
            <person name="Clum A."/>
            <person name="Culley D."/>
            <person name="Crous P.W."/>
            <person name="Fauchery L."/>
            <person name="Girlanda M."/>
            <person name="Hayes R."/>
            <person name="Keri Z."/>
            <person name="LaButti K."/>
            <person name="Lipzen A."/>
            <person name="Lombard V."/>
            <person name="Magnuson J."/>
            <person name="Maillard F."/>
            <person name="Morin E."/>
            <person name="Murat C."/>
            <person name="Nolan M."/>
            <person name="Ohm R."/>
            <person name="Pangilinan J."/>
            <person name="Pereira M."/>
            <person name="Perotto S."/>
            <person name="Peter M."/>
            <person name="Riley R."/>
            <person name="Sitrit Y."/>
            <person name="Stielow B."/>
            <person name="Szollosi G."/>
            <person name="Zifcakova L."/>
            <person name="Stursova M."/>
            <person name="Spatafora J.W."/>
            <person name="Tedersoo L."/>
            <person name="Vaario L.-M."/>
            <person name="Yamada A."/>
            <person name="Yan M."/>
            <person name="Wang P."/>
            <person name="Xu J."/>
            <person name="Bruns T."/>
            <person name="Baldrian P."/>
            <person name="Vilgalys R."/>
            <person name="Henrissat B."/>
            <person name="Grigoriev I.V."/>
            <person name="Hibbett D."/>
            <person name="Nagy L.G."/>
            <person name="Martin F.M."/>
        </authorList>
    </citation>
    <scope>NUCLEOTIDE SEQUENCE</scope>
    <source>
        <strain evidence="10">BED1</strain>
    </source>
</reference>
<evidence type="ECO:0000256" key="7">
    <source>
        <dbReference type="ARBA" id="ARBA00023033"/>
    </source>
</evidence>
<dbReference type="GO" id="GO:0005506">
    <property type="term" value="F:iron ion binding"/>
    <property type="evidence" value="ECO:0007669"/>
    <property type="project" value="InterPro"/>
</dbReference>
<dbReference type="PANTHER" id="PTHR24287">
    <property type="entry name" value="P450, PUTATIVE (EUROFUNG)-RELATED"/>
    <property type="match status" value="1"/>
</dbReference>
<comment type="similarity">
    <text evidence="2 9">Belongs to the cytochrome P450 family.</text>
</comment>
<dbReference type="SUPFAM" id="SSF48264">
    <property type="entry name" value="Cytochrome P450"/>
    <property type="match status" value="1"/>
</dbReference>
<organism evidence="10 11">
    <name type="scientific">Boletus edulis BED1</name>
    <dbReference type="NCBI Taxonomy" id="1328754"/>
    <lineage>
        <taxon>Eukaryota</taxon>
        <taxon>Fungi</taxon>
        <taxon>Dikarya</taxon>
        <taxon>Basidiomycota</taxon>
        <taxon>Agaricomycotina</taxon>
        <taxon>Agaricomycetes</taxon>
        <taxon>Agaricomycetidae</taxon>
        <taxon>Boletales</taxon>
        <taxon>Boletineae</taxon>
        <taxon>Boletaceae</taxon>
        <taxon>Boletoideae</taxon>
        <taxon>Boletus</taxon>
    </lineage>
</organism>
<evidence type="ECO:0000256" key="5">
    <source>
        <dbReference type="ARBA" id="ARBA00023002"/>
    </source>
</evidence>
<dbReference type="Proteomes" id="UP001194468">
    <property type="component" value="Unassembled WGS sequence"/>
</dbReference>
<dbReference type="EMBL" id="WHUW01000002">
    <property type="protein sequence ID" value="KAF8451102.1"/>
    <property type="molecule type" value="Genomic_DNA"/>
</dbReference>
<dbReference type="GO" id="GO:0020037">
    <property type="term" value="F:heme binding"/>
    <property type="evidence" value="ECO:0007669"/>
    <property type="project" value="InterPro"/>
</dbReference>
<evidence type="ECO:0000256" key="3">
    <source>
        <dbReference type="ARBA" id="ARBA00022617"/>
    </source>
</evidence>
<proteinExistence type="inferred from homology"/>
<dbReference type="PROSITE" id="PS00086">
    <property type="entry name" value="CYTOCHROME_P450"/>
    <property type="match status" value="1"/>
</dbReference>
<keyword evidence="4 8" id="KW-0479">Metal-binding</keyword>
<dbReference type="GO" id="GO:0004497">
    <property type="term" value="F:monooxygenase activity"/>
    <property type="evidence" value="ECO:0007669"/>
    <property type="project" value="UniProtKB-KW"/>
</dbReference>
<evidence type="ECO:0000256" key="1">
    <source>
        <dbReference type="ARBA" id="ARBA00001971"/>
    </source>
</evidence>
<dbReference type="PRINTS" id="PR00385">
    <property type="entry name" value="P450"/>
</dbReference>
<dbReference type="Pfam" id="PF00067">
    <property type="entry name" value="p450"/>
    <property type="match status" value="1"/>
</dbReference>
<evidence type="ECO:0000256" key="4">
    <source>
        <dbReference type="ARBA" id="ARBA00022723"/>
    </source>
</evidence>
<dbReference type="InterPro" id="IPR002401">
    <property type="entry name" value="Cyt_P450_E_grp-I"/>
</dbReference>
<evidence type="ECO:0000256" key="9">
    <source>
        <dbReference type="RuleBase" id="RU000461"/>
    </source>
</evidence>
<evidence type="ECO:0000256" key="6">
    <source>
        <dbReference type="ARBA" id="ARBA00023004"/>
    </source>
</evidence>
<dbReference type="PRINTS" id="PR00463">
    <property type="entry name" value="EP450I"/>
</dbReference>
<evidence type="ECO:0000313" key="10">
    <source>
        <dbReference type="EMBL" id="KAF8451102.1"/>
    </source>
</evidence>
<name>A0AAD4GLG8_BOLED</name>
<comment type="cofactor">
    <cofactor evidence="1 8">
        <name>heme</name>
        <dbReference type="ChEBI" id="CHEBI:30413"/>
    </cofactor>
</comment>